<reference evidence="3 4" key="1">
    <citation type="journal article" date="1998" name="Science">
        <title>Genome sequence of the nematode C. elegans: a platform for investigating biology.</title>
        <authorList>
            <consortium name="The C. elegans sequencing consortium"/>
            <person name="Sulson J.E."/>
            <person name="Waterston R."/>
        </authorList>
    </citation>
    <scope>NUCLEOTIDE SEQUENCE [LARGE SCALE GENOMIC DNA]</scope>
    <source>
        <strain evidence="3 4">Bristol N2</strain>
    </source>
</reference>
<dbReference type="OrthoDB" id="5796004at2759"/>
<dbReference type="Bgee" id="WBGene00013125">
    <property type="expression patterns" value="Expressed in adult organism and 1 other cell type or tissue"/>
</dbReference>
<dbReference type="Proteomes" id="UP000001940">
    <property type="component" value="Chromosome I"/>
</dbReference>
<dbReference type="HOGENOM" id="CLU_058687_0_0_1"/>
<dbReference type="PhylomeDB" id="Q9XWF3"/>
<keyword evidence="4" id="KW-1185">Reference proteome</keyword>
<sequence length="219" mass="24100">MELQIFLIFTLIGLVIAYTDYYGGGKGRPPPARPPPPPPPRGVKCPAGWTLWKRSQGNWCIRVFHGQYTNPQAEAQCHAKGATLTGLQTAAERNSLAKLGYNLIHQHKYGDAAIWLGARRKGSCPRAGICSPRDTFFWTDKHTRGTAGFVFSPGQPDGITDGYNGPWGVQSCVHQFVFPSGSTHPRWPGIPHGALDDQYCQEGKKNPFTKFYACGRKAT</sequence>
<dbReference type="WormBase" id="Y52B11A.5">
    <property type="protein sequence ID" value="CE20294"/>
    <property type="gene ID" value="WBGene00013125"/>
    <property type="gene designation" value="clec-92"/>
</dbReference>
<dbReference type="CTD" id="190182"/>
<dbReference type="EMBL" id="BX284601">
    <property type="protein sequence ID" value="CAA21719.1"/>
    <property type="molecule type" value="Genomic_DNA"/>
</dbReference>
<dbReference type="PaxDb" id="6239-Y52B11A.5"/>
<dbReference type="RefSeq" id="NP_492857.1">
    <property type="nucleotide sequence ID" value="NM_060456.2"/>
</dbReference>
<dbReference type="FunCoup" id="Q9XWF3">
    <property type="interactions" value="3"/>
</dbReference>
<dbReference type="PIR" id="T27105">
    <property type="entry name" value="T27105"/>
</dbReference>
<dbReference type="KEGG" id="cel:CELE_Y52B11A.5"/>
<gene>
    <name evidence="3 5" type="primary">clec-92</name>
    <name evidence="3" type="ORF">CELE_Y52B11A.5</name>
    <name evidence="5" type="ORF">Y52B11A.5</name>
</gene>
<dbReference type="InterPro" id="IPR001304">
    <property type="entry name" value="C-type_lectin-like"/>
</dbReference>
<evidence type="ECO:0000259" key="2">
    <source>
        <dbReference type="SMART" id="SM00034"/>
    </source>
</evidence>
<evidence type="ECO:0000256" key="1">
    <source>
        <dbReference type="SAM" id="SignalP"/>
    </source>
</evidence>
<dbReference type="PANTHER" id="PTHR47517:SF2">
    <property type="entry name" value="C-TYPE LECTIN DOMAIN-CONTAINING PROTEIN"/>
    <property type="match status" value="1"/>
</dbReference>
<evidence type="ECO:0000313" key="5">
    <source>
        <dbReference type="WormBase" id="Y52B11A.5"/>
    </source>
</evidence>
<evidence type="ECO:0000313" key="3">
    <source>
        <dbReference type="EMBL" id="CAA21719.1"/>
    </source>
</evidence>
<dbReference type="STRING" id="6239.Y52B11A.5.1"/>
<dbReference type="AlphaFoldDB" id="Q9XWF3"/>
<dbReference type="InterPro" id="IPR016186">
    <property type="entry name" value="C-type_lectin-like/link_sf"/>
</dbReference>
<keyword evidence="6" id="KW-1267">Proteomics identification</keyword>
<feature type="chain" id="PRO_5004337792" evidence="1">
    <location>
        <begin position="18"/>
        <end position="219"/>
    </location>
</feature>
<dbReference type="Gene3D" id="3.10.100.10">
    <property type="entry name" value="Mannose-Binding Protein A, subunit A"/>
    <property type="match status" value="1"/>
</dbReference>
<dbReference type="eggNOG" id="KOG4297">
    <property type="taxonomic scope" value="Eukaryota"/>
</dbReference>
<dbReference type="PANTHER" id="PTHR47517">
    <property type="entry name" value="C-TYPE LECTIN-RELATED"/>
    <property type="match status" value="1"/>
</dbReference>
<name>Q9XWF3_CAEEL</name>
<keyword evidence="1" id="KW-0732">Signal</keyword>
<dbReference type="PeptideAtlas" id="Q9XWF3"/>
<organism evidence="3 4">
    <name type="scientific">Caenorhabditis elegans</name>
    <dbReference type="NCBI Taxonomy" id="6239"/>
    <lineage>
        <taxon>Eukaryota</taxon>
        <taxon>Metazoa</taxon>
        <taxon>Ecdysozoa</taxon>
        <taxon>Nematoda</taxon>
        <taxon>Chromadorea</taxon>
        <taxon>Rhabditida</taxon>
        <taxon>Rhabditina</taxon>
        <taxon>Rhabditomorpha</taxon>
        <taxon>Rhabditoidea</taxon>
        <taxon>Rhabditidae</taxon>
        <taxon>Peloderinae</taxon>
        <taxon>Caenorhabditis</taxon>
    </lineage>
</organism>
<accession>Q9XWF3</accession>
<proteinExistence type="evidence at protein level"/>
<protein>
    <submittedName>
        <fullName evidence="3">C-type lectin domain-containing protein</fullName>
    </submittedName>
</protein>
<dbReference type="SUPFAM" id="SSF56436">
    <property type="entry name" value="C-type lectin-like"/>
    <property type="match status" value="1"/>
</dbReference>
<evidence type="ECO:0000313" key="4">
    <source>
        <dbReference type="Proteomes" id="UP000001940"/>
    </source>
</evidence>
<dbReference type="InterPro" id="IPR016187">
    <property type="entry name" value="CTDL_fold"/>
</dbReference>
<feature type="domain" description="C-type lectin" evidence="2">
    <location>
        <begin position="45"/>
        <end position="215"/>
    </location>
</feature>
<dbReference type="CDD" id="cd00037">
    <property type="entry name" value="CLECT"/>
    <property type="match status" value="1"/>
</dbReference>
<dbReference type="SMR" id="Q9XWF3"/>
<dbReference type="AGR" id="WB:WBGene00013125"/>
<evidence type="ECO:0007829" key="6">
    <source>
        <dbReference type="PeptideAtlas" id="Q9XWF3"/>
    </source>
</evidence>
<feature type="signal peptide" evidence="1">
    <location>
        <begin position="1"/>
        <end position="17"/>
    </location>
</feature>
<dbReference type="GeneID" id="190182"/>
<dbReference type="SMART" id="SM00034">
    <property type="entry name" value="CLECT"/>
    <property type="match status" value="1"/>
</dbReference>
<dbReference type="UCSC" id="Y52B11A.5">
    <property type="organism name" value="c. elegans"/>
</dbReference>
<dbReference type="InParanoid" id="Q9XWF3"/>
<dbReference type="OMA" id="HPRWPGI"/>